<name>A0A9D2ID92_9BACT</name>
<evidence type="ECO:0000259" key="2">
    <source>
        <dbReference type="Pfam" id="PF16270"/>
    </source>
</evidence>
<dbReference type="EMBL" id="DWYR01000008">
    <property type="protein sequence ID" value="HJA98431.1"/>
    <property type="molecule type" value="Genomic_DNA"/>
</dbReference>
<organism evidence="3 4">
    <name type="scientific">Candidatus Alistipes avicola</name>
    <dbReference type="NCBI Taxonomy" id="2838432"/>
    <lineage>
        <taxon>Bacteria</taxon>
        <taxon>Pseudomonadati</taxon>
        <taxon>Bacteroidota</taxon>
        <taxon>Bacteroidia</taxon>
        <taxon>Bacteroidales</taxon>
        <taxon>Rikenellaceae</taxon>
        <taxon>Alistipes</taxon>
    </lineage>
</organism>
<evidence type="ECO:0000313" key="4">
    <source>
        <dbReference type="Proteomes" id="UP000824259"/>
    </source>
</evidence>
<dbReference type="Proteomes" id="UP000824259">
    <property type="component" value="Unassembled WGS sequence"/>
</dbReference>
<dbReference type="InterPro" id="IPR032575">
    <property type="entry name" value="DUF4923"/>
</dbReference>
<feature type="domain" description="DUF4923" evidence="2">
    <location>
        <begin position="28"/>
        <end position="203"/>
    </location>
</feature>
<dbReference type="Pfam" id="PF16270">
    <property type="entry name" value="DUF4923"/>
    <property type="match status" value="1"/>
</dbReference>
<keyword evidence="1" id="KW-0732">Signal</keyword>
<sequence length="205" mass="22049">MKKYLLIIAALALFTPNVKAQDWLESLKGAASTVADKLTGGKVTEYGMVGSWSYDRPAVKLESENTLTEVAASAATEKLQSALETGYSLVGFKPGSCDCTFTKEGKFTMTAGSHTLEGDYTFENETHALTMTFSSKLLSKLGKIEGVAYLDGTDLQILFPADKILAILQELGSKTASFSKSIASITTLLNAFDGLNLGFEFTRIK</sequence>
<evidence type="ECO:0000313" key="3">
    <source>
        <dbReference type="EMBL" id="HJA98431.1"/>
    </source>
</evidence>
<accession>A0A9D2ID92</accession>
<protein>
    <submittedName>
        <fullName evidence="3">DUF4923 family protein</fullName>
    </submittedName>
</protein>
<feature type="chain" id="PRO_5039307627" evidence="1">
    <location>
        <begin position="21"/>
        <end position="205"/>
    </location>
</feature>
<reference evidence="3" key="1">
    <citation type="journal article" date="2021" name="PeerJ">
        <title>Extensive microbial diversity within the chicken gut microbiome revealed by metagenomics and culture.</title>
        <authorList>
            <person name="Gilroy R."/>
            <person name="Ravi A."/>
            <person name="Getino M."/>
            <person name="Pursley I."/>
            <person name="Horton D.L."/>
            <person name="Alikhan N.F."/>
            <person name="Baker D."/>
            <person name="Gharbi K."/>
            <person name="Hall N."/>
            <person name="Watson M."/>
            <person name="Adriaenssens E.M."/>
            <person name="Foster-Nyarko E."/>
            <person name="Jarju S."/>
            <person name="Secka A."/>
            <person name="Antonio M."/>
            <person name="Oren A."/>
            <person name="Chaudhuri R.R."/>
            <person name="La Ragione R."/>
            <person name="Hildebrand F."/>
            <person name="Pallen M.J."/>
        </authorList>
    </citation>
    <scope>NUCLEOTIDE SEQUENCE</scope>
    <source>
        <strain evidence="3">CHK169-11906</strain>
    </source>
</reference>
<proteinExistence type="predicted"/>
<gene>
    <name evidence="3" type="ORF">H9779_02380</name>
</gene>
<dbReference type="AlphaFoldDB" id="A0A9D2ID92"/>
<evidence type="ECO:0000256" key="1">
    <source>
        <dbReference type="SAM" id="SignalP"/>
    </source>
</evidence>
<reference evidence="3" key="2">
    <citation type="submission" date="2021-04" db="EMBL/GenBank/DDBJ databases">
        <authorList>
            <person name="Gilroy R."/>
        </authorList>
    </citation>
    <scope>NUCLEOTIDE SEQUENCE</scope>
    <source>
        <strain evidence="3">CHK169-11906</strain>
    </source>
</reference>
<feature type="signal peptide" evidence="1">
    <location>
        <begin position="1"/>
        <end position="20"/>
    </location>
</feature>
<comment type="caution">
    <text evidence="3">The sequence shown here is derived from an EMBL/GenBank/DDBJ whole genome shotgun (WGS) entry which is preliminary data.</text>
</comment>